<keyword evidence="2" id="KW-1185">Reference proteome</keyword>
<dbReference type="EMBL" id="JBHTLD010000013">
    <property type="protein sequence ID" value="MFD1185145.1"/>
    <property type="molecule type" value="Genomic_DNA"/>
</dbReference>
<gene>
    <name evidence="1" type="ORF">ACFQ2O_02925</name>
</gene>
<dbReference type="InterPro" id="IPR036412">
    <property type="entry name" value="HAD-like_sf"/>
</dbReference>
<reference evidence="2" key="1">
    <citation type="journal article" date="2019" name="Int. J. Syst. Evol. Microbiol.">
        <title>The Global Catalogue of Microorganisms (GCM) 10K type strain sequencing project: providing services to taxonomists for standard genome sequencing and annotation.</title>
        <authorList>
            <consortium name="The Broad Institute Genomics Platform"/>
            <consortium name="The Broad Institute Genome Sequencing Center for Infectious Disease"/>
            <person name="Wu L."/>
            <person name="Ma J."/>
        </authorList>
    </citation>
    <scope>NUCLEOTIDE SEQUENCE [LARGE SCALE GENOMIC DNA]</scope>
    <source>
        <strain evidence="2">JCM 31319</strain>
    </source>
</reference>
<organism evidence="1 2">
    <name type="scientific">Pontibacter rugosus</name>
    <dbReference type="NCBI Taxonomy" id="1745966"/>
    <lineage>
        <taxon>Bacteria</taxon>
        <taxon>Pseudomonadati</taxon>
        <taxon>Bacteroidota</taxon>
        <taxon>Cytophagia</taxon>
        <taxon>Cytophagales</taxon>
        <taxon>Hymenobacteraceae</taxon>
        <taxon>Pontibacter</taxon>
    </lineage>
</organism>
<dbReference type="RefSeq" id="WP_377522783.1">
    <property type="nucleotide sequence ID" value="NZ_JBHTLD010000013.1"/>
</dbReference>
<dbReference type="Gene3D" id="1.20.1440.100">
    <property type="entry name" value="SG protein - dephosphorylation function"/>
    <property type="match status" value="1"/>
</dbReference>
<dbReference type="InterPro" id="IPR023214">
    <property type="entry name" value="HAD_sf"/>
</dbReference>
<dbReference type="Gene3D" id="3.40.50.1000">
    <property type="entry name" value="HAD superfamily/HAD-like"/>
    <property type="match status" value="1"/>
</dbReference>
<dbReference type="Proteomes" id="UP001597094">
    <property type="component" value="Unassembled WGS sequence"/>
</dbReference>
<name>A0ABW3SKM2_9BACT</name>
<protein>
    <submittedName>
        <fullName evidence="1">Haloacid dehalogenase-like hydrolase</fullName>
    </submittedName>
</protein>
<dbReference type="SUPFAM" id="SSF56784">
    <property type="entry name" value="HAD-like"/>
    <property type="match status" value="1"/>
</dbReference>
<evidence type="ECO:0000313" key="1">
    <source>
        <dbReference type="EMBL" id="MFD1185145.1"/>
    </source>
</evidence>
<evidence type="ECO:0000313" key="2">
    <source>
        <dbReference type="Proteomes" id="UP001597094"/>
    </source>
</evidence>
<comment type="caution">
    <text evidence="1">The sequence shown here is derived from an EMBL/GenBank/DDBJ whole genome shotgun (WGS) entry which is preliminary data.</text>
</comment>
<accession>A0ABW3SKM2</accession>
<sequence>MKDEEVKVVVFDLNGTFYNKSSKDEFYKFICTKRPSRIRYMLEIGYYKLLKKLHQIKQTEFKENFFDYLNDLTPSQVEAYAKVFWQQEYPRQFNKELIQRFDALKKQGVVLFCATGGLELYVKPLFDLYTINAFAGTKVYYEGHTYVVDGLACKHEEKIRRLEEYLAGKPFRIIEAYSDSKEEILDHAEKAFLIDDGVLTPYK</sequence>
<dbReference type="Pfam" id="PF12710">
    <property type="entry name" value="HAD"/>
    <property type="match status" value="1"/>
</dbReference>
<proteinExistence type="predicted"/>